<keyword evidence="2" id="KW-1185">Reference proteome</keyword>
<sequence>MAVAIRPLSIVLRTSKIPLRHRCNNNGFTRSKADLFSTTTASFRAIRPESNAPSSKQRETPKTPPKLLFAVDDGSDAFDVSYRHLEGLMTKYSQRLKAVIYPYVPPRKTRSAEYKKPRETVEERAKEYRKGLLKSLNLLKTNKQSCLQSAESRLLKYWRSLDMHRPQNSKDAVERAKAILANDNAGRLVSRWIGRTYVHRSLDHFSLSNPSARHCLSIAMHILVGAGEWRRLDQWLRDTAKKPDQGDHAANKRLQLRCHLITGMAQAIRLWEPDVYSSDSSDFLKLCMKRLGQNMDIAPLVKRAFEERNRLAPANEFLNIQNMLSHSRHGLHELVGALELQMAVFEMYRLGRFASPWEFKDLMRNIHANIRHPLRLGYQPPDMFFRMRTLANDCTELLSKRGETEVANEVLRLTNEVYIS</sequence>
<dbReference type="EMBL" id="JAQQWI010000017">
    <property type="protein sequence ID" value="KAK8006096.1"/>
    <property type="molecule type" value="Genomic_DNA"/>
</dbReference>
<evidence type="ECO:0000313" key="2">
    <source>
        <dbReference type="Proteomes" id="UP001396898"/>
    </source>
</evidence>
<name>A0ABR1R9P4_9PEZI</name>
<dbReference type="Proteomes" id="UP001396898">
    <property type="component" value="Unassembled WGS sequence"/>
</dbReference>
<proteinExistence type="predicted"/>
<protein>
    <submittedName>
        <fullName evidence="1">Uncharacterized protein</fullName>
    </submittedName>
</protein>
<comment type="caution">
    <text evidence="1">The sequence shown here is derived from an EMBL/GenBank/DDBJ whole genome shotgun (WGS) entry which is preliminary data.</text>
</comment>
<gene>
    <name evidence="1" type="ORF">PG991_012393</name>
</gene>
<accession>A0ABR1R9P4</accession>
<evidence type="ECO:0000313" key="1">
    <source>
        <dbReference type="EMBL" id="KAK8006096.1"/>
    </source>
</evidence>
<reference evidence="1 2" key="1">
    <citation type="submission" date="2023-01" db="EMBL/GenBank/DDBJ databases">
        <title>Analysis of 21 Apiospora genomes using comparative genomics revels a genus with tremendous synthesis potential of carbohydrate active enzymes and secondary metabolites.</title>
        <authorList>
            <person name="Sorensen T."/>
        </authorList>
    </citation>
    <scope>NUCLEOTIDE SEQUENCE [LARGE SCALE GENOMIC DNA]</scope>
    <source>
        <strain evidence="1 2">CBS 20057</strain>
    </source>
</reference>
<organism evidence="1 2">
    <name type="scientific">Apiospora marii</name>
    <dbReference type="NCBI Taxonomy" id="335849"/>
    <lineage>
        <taxon>Eukaryota</taxon>
        <taxon>Fungi</taxon>
        <taxon>Dikarya</taxon>
        <taxon>Ascomycota</taxon>
        <taxon>Pezizomycotina</taxon>
        <taxon>Sordariomycetes</taxon>
        <taxon>Xylariomycetidae</taxon>
        <taxon>Amphisphaeriales</taxon>
        <taxon>Apiosporaceae</taxon>
        <taxon>Apiospora</taxon>
    </lineage>
</organism>